<gene>
    <name evidence="1" type="ORF">GCM10022223_53840</name>
</gene>
<evidence type="ECO:0000313" key="1">
    <source>
        <dbReference type="EMBL" id="GAA3629483.1"/>
    </source>
</evidence>
<reference evidence="2" key="1">
    <citation type="journal article" date="2019" name="Int. J. Syst. Evol. Microbiol.">
        <title>The Global Catalogue of Microorganisms (GCM) 10K type strain sequencing project: providing services to taxonomists for standard genome sequencing and annotation.</title>
        <authorList>
            <consortium name="The Broad Institute Genomics Platform"/>
            <consortium name="The Broad Institute Genome Sequencing Center for Infectious Disease"/>
            <person name="Wu L."/>
            <person name="Ma J."/>
        </authorList>
    </citation>
    <scope>NUCLEOTIDE SEQUENCE [LARGE SCALE GENOMIC DNA]</scope>
    <source>
        <strain evidence="2">JCM 16902</strain>
    </source>
</reference>
<dbReference type="Proteomes" id="UP001501074">
    <property type="component" value="Unassembled WGS sequence"/>
</dbReference>
<organism evidence="1 2">
    <name type="scientific">Kineosporia mesophila</name>
    <dbReference type="NCBI Taxonomy" id="566012"/>
    <lineage>
        <taxon>Bacteria</taxon>
        <taxon>Bacillati</taxon>
        <taxon>Actinomycetota</taxon>
        <taxon>Actinomycetes</taxon>
        <taxon>Kineosporiales</taxon>
        <taxon>Kineosporiaceae</taxon>
        <taxon>Kineosporia</taxon>
    </lineage>
</organism>
<name>A0ABP7ACN9_9ACTN</name>
<dbReference type="EMBL" id="BAAAZO010000010">
    <property type="protein sequence ID" value="GAA3629483.1"/>
    <property type="molecule type" value="Genomic_DNA"/>
</dbReference>
<protein>
    <submittedName>
        <fullName evidence="1">Uncharacterized protein</fullName>
    </submittedName>
</protein>
<evidence type="ECO:0000313" key="2">
    <source>
        <dbReference type="Proteomes" id="UP001501074"/>
    </source>
</evidence>
<keyword evidence="2" id="KW-1185">Reference proteome</keyword>
<proteinExistence type="predicted"/>
<comment type="caution">
    <text evidence="1">The sequence shown here is derived from an EMBL/GenBank/DDBJ whole genome shotgun (WGS) entry which is preliminary data.</text>
</comment>
<sequence length="64" mass="6905">MPAGPAVPVTTIGRPLLVELSQPPIIPMTANPAVMMRISGLSRLLWVQTWEQSTTEQYMGINGG</sequence>
<accession>A0ABP7ACN9</accession>